<reference evidence="9 10" key="1">
    <citation type="submission" date="2017-08" db="EMBL/GenBank/DDBJ databases">
        <title>Substantial Increase in Enzyme Production by Combined Drug-Resistance Mutations in Paenibacillus agaridevorans.</title>
        <authorList>
            <person name="Tanaka Y."/>
            <person name="Funane K."/>
            <person name="Hosaka T."/>
            <person name="Shiwa Y."/>
            <person name="Fujita N."/>
            <person name="Miyazaki T."/>
            <person name="Yoshikawa H."/>
            <person name="Murakami K."/>
            <person name="Kasahara K."/>
            <person name="Inaoka T."/>
            <person name="Hiraga Y."/>
            <person name="Ochi K."/>
        </authorList>
    </citation>
    <scope>NUCLEOTIDE SEQUENCE [LARGE SCALE GENOMIC DNA]</scope>
    <source>
        <strain evidence="9 10">T-3040</strain>
    </source>
</reference>
<dbReference type="InterPro" id="IPR000522">
    <property type="entry name" value="ABC_transptr_permease_BtuC"/>
</dbReference>
<feature type="transmembrane region" description="Helical" evidence="8">
    <location>
        <begin position="290"/>
        <end position="311"/>
    </location>
</feature>
<dbReference type="Gene3D" id="1.10.3470.10">
    <property type="entry name" value="ABC transporter involved in vitamin B12 uptake, BtuC"/>
    <property type="match status" value="1"/>
</dbReference>
<evidence type="ECO:0000256" key="5">
    <source>
        <dbReference type="ARBA" id="ARBA00022692"/>
    </source>
</evidence>
<feature type="transmembrane region" description="Helical" evidence="8">
    <location>
        <begin position="105"/>
        <end position="128"/>
    </location>
</feature>
<keyword evidence="7 8" id="KW-0472">Membrane</keyword>
<dbReference type="PANTHER" id="PTHR30472">
    <property type="entry name" value="FERRIC ENTEROBACTIN TRANSPORT SYSTEM PERMEASE PROTEIN"/>
    <property type="match status" value="1"/>
</dbReference>
<dbReference type="InterPro" id="IPR037294">
    <property type="entry name" value="ABC_BtuC-like"/>
</dbReference>
<feature type="transmembrane region" description="Helical" evidence="8">
    <location>
        <begin position="76"/>
        <end position="93"/>
    </location>
</feature>
<evidence type="ECO:0000256" key="6">
    <source>
        <dbReference type="ARBA" id="ARBA00022989"/>
    </source>
</evidence>
<protein>
    <submittedName>
        <fullName evidence="9">ABC transporter permease</fullName>
    </submittedName>
</protein>
<dbReference type="PANTHER" id="PTHR30472:SF37">
    <property type="entry name" value="FE(3+) DICITRATE TRANSPORT SYSTEM PERMEASE PROTEIN FECD-RELATED"/>
    <property type="match status" value="1"/>
</dbReference>
<dbReference type="EMBL" id="BDQX01000430">
    <property type="protein sequence ID" value="GBG11720.1"/>
    <property type="molecule type" value="Genomic_DNA"/>
</dbReference>
<keyword evidence="10" id="KW-1185">Reference proteome</keyword>
<dbReference type="AlphaFoldDB" id="A0A2R5EYH0"/>
<feature type="transmembrane region" description="Helical" evidence="8">
    <location>
        <begin position="211"/>
        <end position="231"/>
    </location>
</feature>
<feature type="transmembrane region" description="Helical" evidence="8">
    <location>
        <begin position="251"/>
        <end position="278"/>
    </location>
</feature>
<sequence length="356" mass="37283">MAENKAIPGIGERSARHSRRFWIVTGVLLAMLTALVLLHLAFGRTPLSLEEIMAALSGNGQDGHRHIVWNLRLPRALVAMTAGGLLGLAGAILQVVMRNPLMEPGLIGVSAGAVLAVILTMPFSSAAIPINGRMPIVALGGALLSIGMLYMFNGRTGGSGPRLALIGVVAASVLQAANSLLMLRQQEGLASILLWSFGSLNGRVWAHWNMIWPWALALVPCALLMARRAAVLQLGDETAVGLGLPLFRTRLLLLLLAAALTAVSVSAVGAIGFAGLIGPHIAAKLVGRHPVYLFPASVLLAGTLLIAADWIAGSATLSFSLPGMEHRVTSLPAGAVTTLLGAPFFLYLLRLTKKLI</sequence>
<evidence type="ECO:0000256" key="2">
    <source>
        <dbReference type="ARBA" id="ARBA00007935"/>
    </source>
</evidence>
<gene>
    <name evidence="9" type="ORF">PAT3040_06565</name>
</gene>
<evidence type="ECO:0000313" key="10">
    <source>
        <dbReference type="Proteomes" id="UP000245202"/>
    </source>
</evidence>
<keyword evidence="4" id="KW-1003">Cell membrane</keyword>
<dbReference type="Pfam" id="PF01032">
    <property type="entry name" value="FecCD"/>
    <property type="match status" value="1"/>
</dbReference>
<evidence type="ECO:0000256" key="8">
    <source>
        <dbReference type="SAM" id="Phobius"/>
    </source>
</evidence>
<feature type="transmembrane region" description="Helical" evidence="8">
    <location>
        <begin position="134"/>
        <end position="152"/>
    </location>
</feature>
<keyword evidence="5 8" id="KW-0812">Transmembrane</keyword>
<dbReference type="SUPFAM" id="SSF81345">
    <property type="entry name" value="ABC transporter involved in vitamin B12 uptake, BtuC"/>
    <property type="match status" value="1"/>
</dbReference>
<evidence type="ECO:0000313" key="9">
    <source>
        <dbReference type="EMBL" id="GBG11720.1"/>
    </source>
</evidence>
<keyword evidence="3" id="KW-0813">Transport</keyword>
<dbReference type="RefSeq" id="WP_108995957.1">
    <property type="nucleotide sequence ID" value="NZ_BDQX01000430.1"/>
</dbReference>
<feature type="transmembrane region" description="Helical" evidence="8">
    <location>
        <begin position="21"/>
        <end position="42"/>
    </location>
</feature>
<dbReference type="GO" id="GO:0033214">
    <property type="term" value="P:siderophore-iron import into cell"/>
    <property type="evidence" value="ECO:0007669"/>
    <property type="project" value="TreeGrafter"/>
</dbReference>
<dbReference type="Proteomes" id="UP000245202">
    <property type="component" value="Unassembled WGS sequence"/>
</dbReference>
<feature type="transmembrane region" description="Helical" evidence="8">
    <location>
        <begin position="331"/>
        <end position="349"/>
    </location>
</feature>
<evidence type="ECO:0000256" key="4">
    <source>
        <dbReference type="ARBA" id="ARBA00022475"/>
    </source>
</evidence>
<dbReference type="GO" id="GO:0005886">
    <property type="term" value="C:plasma membrane"/>
    <property type="evidence" value="ECO:0007669"/>
    <property type="project" value="UniProtKB-SubCell"/>
</dbReference>
<accession>A0A2R5EYH0</accession>
<proteinExistence type="inferred from homology"/>
<dbReference type="CDD" id="cd06550">
    <property type="entry name" value="TM_ABC_iron-siderophores_like"/>
    <property type="match status" value="1"/>
</dbReference>
<organism evidence="9 10">
    <name type="scientific">Paenibacillus agaridevorans</name>
    <dbReference type="NCBI Taxonomy" id="171404"/>
    <lineage>
        <taxon>Bacteria</taxon>
        <taxon>Bacillati</taxon>
        <taxon>Bacillota</taxon>
        <taxon>Bacilli</taxon>
        <taxon>Bacillales</taxon>
        <taxon>Paenibacillaceae</taxon>
        <taxon>Paenibacillus</taxon>
    </lineage>
</organism>
<dbReference type="GO" id="GO:0022857">
    <property type="term" value="F:transmembrane transporter activity"/>
    <property type="evidence" value="ECO:0007669"/>
    <property type="project" value="InterPro"/>
</dbReference>
<evidence type="ECO:0000256" key="7">
    <source>
        <dbReference type="ARBA" id="ARBA00023136"/>
    </source>
</evidence>
<name>A0A2R5EYH0_9BACL</name>
<evidence type="ECO:0000256" key="1">
    <source>
        <dbReference type="ARBA" id="ARBA00004651"/>
    </source>
</evidence>
<keyword evidence="6 8" id="KW-1133">Transmembrane helix</keyword>
<comment type="subcellular location">
    <subcellularLocation>
        <location evidence="1">Cell membrane</location>
        <topology evidence="1">Multi-pass membrane protein</topology>
    </subcellularLocation>
</comment>
<comment type="similarity">
    <text evidence="2">Belongs to the binding-protein-dependent transport system permease family. FecCD subfamily.</text>
</comment>
<evidence type="ECO:0000256" key="3">
    <source>
        <dbReference type="ARBA" id="ARBA00022448"/>
    </source>
</evidence>
<comment type="caution">
    <text evidence="9">The sequence shown here is derived from an EMBL/GenBank/DDBJ whole genome shotgun (WGS) entry which is preliminary data.</text>
</comment>